<sequence length="749" mass="83583">MTDLGPLNYFLGISATLTTAGIFLSQTKYATEILERAQMLNCNPCRTPVDTEKKLGLEGSPVTDPTLYRSIAGALQYLIFTRPDLSYAVQQLCLYMHDPREPHLNAMKRVLRYLRGTTDLGLQLFRKLDVSNPLHLHPNDSAALTIVSVKLKGTKNYHVWSNAMLLDLEGLKCPVTGTNKYDLQPLRHPKCFAPRNVQLSEPPASLLPTPKPSSATYKQTTCCGLNLQSKNPPSSDVQQNLCLKEPLQESSSLPVKMRIARKGRVSKGISGSTDFLMVSGFLMLKTIDLDPLHVYQTLLEKFIGTVRFGNDEYALSLAMKKPNLQYFRVFGSLCYPTNDYDDVGKLKAKADICKCRLCTPPERRTDLNNKRSAARVRKPFMFCASTELTEGLTSVQTSSGLAPQQMTSVTNSTELELTALQSGRSRSALVKDPEPPSVPPTKKQVDDLFQWFDDDDEVIPIPPVVPITPVNVPLPRQPEKAQWFTPYNHIIVRRRSCNAVSNPPLDALITETMDLAFNKFRLILWNAEARRCLVPQGSYKPEPTLENEFQDLHLNLPVLEVLAHTLIYNAILDKYIESLELGKNGSAFVQGEAPTKMKDPGLFTLPCRLGDSKPLDTLADFGSCVNIIPLYLFKKLNIGLLEETDHIFRLADGTKSYPVGIVKDVEVRIGKLKLLNDFYVIDMKKDPETPLLVGRGFLATANVVIDCRMAKIAVEKGITRSVFGVKGINLGEEEASYWTTLGKRESYKP</sequence>
<proteinExistence type="predicted"/>
<dbReference type="Proteomes" id="UP001151760">
    <property type="component" value="Unassembled WGS sequence"/>
</dbReference>
<organism evidence="2 3">
    <name type="scientific">Tanacetum coccineum</name>
    <dbReference type="NCBI Taxonomy" id="301880"/>
    <lineage>
        <taxon>Eukaryota</taxon>
        <taxon>Viridiplantae</taxon>
        <taxon>Streptophyta</taxon>
        <taxon>Embryophyta</taxon>
        <taxon>Tracheophyta</taxon>
        <taxon>Spermatophyta</taxon>
        <taxon>Magnoliopsida</taxon>
        <taxon>eudicotyledons</taxon>
        <taxon>Gunneridae</taxon>
        <taxon>Pentapetalae</taxon>
        <taxon>asterids</taxon>
        <taxon>campanulids</taxon>
        <taxon>Asterales</taxon>
        <taxon>Asteraceae</taxon>
        <taxon>Asteroideae</taxon>
        <taxon>Anthemideae</taxon>
        <taxon>Anthemidinae</taxon>
        <taxon>Tanacetum</taxon>
    </lineage>
</organism>
<dbReference type="Gene3D" id="2.40.70.10">
    <property type="entry name" value="Acid Proteases"/>
    <property type="match status" value="1"/>
</dbReference>
<feature type="region of interest" description="Disordered" evidence="1">
    <location>
        <begin position="423"/>
        <end position="442"/>
    </location>
</feature>
<keyword evidence="3" id="KW-1185">Reference proteome</keyword>
<protein>
    <submittedName>
        <fullName evidence="2">MAK10-like protein</fullName>
    </submittedName>
</protein>
<name>A0ABQ5GSP6_9ASTR</name>
<dbReference type="PANTHER" id="PTHR33067">
    <property type="entry name" value="RNA-DIRECTED DNA POLYMERASE-RELATED"/>
    <property type="match status" value="1"/>
</dbReference>
<dbReference type="PANTHER" id="PTHR33067:SF9">
    <property type="entry name" value="RNA-DIRECTED DNA POLYMERASE"/>
    <property type="match status" value="1"/>
</dbReference>
<comment type="caution">
    <text evidence="2">The sequence shown here is derived from an EMBL/GenBank/DDBJ whole genome shotgun (WGS) entry which is preliminary data.</text>
</comment>
<accession>A0ABQ5GSP6</accession>
<evidence type="ECO:0000256" key="1">
    <source>
        <dbReference type="SAM" id="MobiDB-lite"/>
    </source>
</evidence>
<dbReference type="CDD" id="cd00303">
    <property type="entry name" value="retropepsin_like"/>
    <property type="match status" value="1"/>
</dbReference>
<dbReference type="EMBL" id="BQNB010018822">
    <property type="protein sequence ID" value="GJT78650.1"/>
    <property type="molecule type" value="Genomic_DNA"/>
</dbReference>
<reference evidence="2" key="1">
    <citation type="journal article" date="2022" name="Int. J. Mol. Sci.">
        <title>Draft Genome of Tanacetum Coccineum: Genomic Comparison of Closely Related Tanacetum-Family Plants.</title>
        <authorList>
            <person name="Yamashiro T."/>
            <person name="Shiraishi A."/>
            <person name="Nakayama K."/>
            <person name="Satake H."/>
        </authorList>
    </citation>
    <scope>NUCLEOTIDE SEQUENCE</scope>
</reference>
<evidence type="ECO:0000313" key="3">
    <source>
        <dbReference type="Proteomes" id="UP001151760"/>
    </source>
</evidence>
<dbReference type="InterPro" id="IPR021109">
    <property type="entry name" value="Peptidase_aspartic_dom_sf"/>
</dbReference>
<evidence type="ECO:0000313" key="2">
    <source>
        <dbReference type="EMBL" id="GJT78650.1"/>
    </source>
</evidence>
<gene>
    <name evidence="2" type="ORF">Tco_1045375</name>
</gene>
<reference evidence="2" key="2">
    <citation type="submission" date="2022-01" db="EMBL/GenBank/DDBJ databases">
        <authorList>
            <person name="Yamashiro T."/>
            <person name="Shiraishi A."/>
            <person name="Satake H."/>
            <person name="Nakayama K."/>
        </authorList>
    </citation>
    <scope>NUCLEOTIDE SEQUENCE</scope>
</reference>